<dbReference type="InterPro" id="IPR006620">
    <property type="entry name" value="Pro_4_hyd_alph"/>
</dbReference>
<evidence type="ECO:0000259" key="7">
    <source>
        <dbReference type="PROSITE" id="PS51471"/>
    </source>
</evidence>
<comment type="cofactor">
    <cofactor evidence="1">
        <name>L-ascorbate</name>
        <dbReference type="ChEBI" id="CHEBI:38290"/>
    </cofactor>
</comment>
<dbReference type="InterPro" id="IPR005123">
    <property type="entry name" value="Oxoglu/Fe-dep_dioxygenase_dom"/>
</dbReference>
<evidence type="ECO:0000256" key="3">
    <source>
        <dbReference type="ARBA" id="ARBA00022896"/>
    </source>
</evidence>
<dbReference type="RefSeq" id="WP_077295182.1">
    <property type="nucleotide sequence ID" value="NZ_JARHXM010000095.1"/>
</dbReference>
<dbReference type="Gene3D" id="2.60.120.620">
    <property type="entry name" value="q2cbj1_9rhob like domain"/>
    <property type="match status" value="1"/>
</dbReference>
<evidence type="ECO:0000256" key="1">
    <source>
        <dbReference type="ARBA" id="ARBA00001961"/>
    </source>
</evidence>
<dbReference type="InterPro" id="IPR045054">
    <property type="entry name" value="P4HA-like"/>
</dbReference>
<name>A0A1Y3MEP9_9BACI</name>
<dbReference type="InterPro" id="IPR044862">
    <property type="entry name" value="Pro_4_hyd_alph_FE2OG_OXY"/>
</dbReference>
<gene>
    <name evidence="8" type="ORF">BW425_21170</name>
</gene>
<accession>A0A1Y3MEP9</accession>
<organism evidence="8 9">
    <name type="scientific">Bacillus pseudomycoides</name>
    <dbReference type="NCBI Taxonomy" id="64104"/>
    <lineage>
        <taxon>Bacteria</taxon>
        <taxon>Bacillati</taxon>
        <taxon>Bacillota</taxon>
        <taxon>Bacilli</taxon>
        <taxon>Bacillales</taxon>
        <taxon>Bacillaceae</taxon>
        <taxon>Bacillus</taxon>
        <taxon>Bacillus cereus group</taxon>
    </lineage>
</organism>
<proteinExistence type="predicted"/>
<dbReference type="GO" id="GO:0005506">
    <property type="term" value="F:iron ion binding"/>
    <property type="evidence" value="ECO:0007669"/>
    <property type="project" value="InterPro"/>
</dbReference>
<keyword evidence="2" id="KW-0479">Metal-binding</keyword>
<dbReference type="Proteomes" id="UP000195321">
    <property type="component" value="Unassembled WGS sequence"/>
</dbReference>
<protein>
    <submittedName>
        <fullName evidence="8">2OG-Fe(II) oxygenase</fullName>
    </submittedName>
</protein>
<dbReference type="GO" id="GO:0004656">
    <property type="term" value="F:procollagen-proline 4-dioxygenase activity"/>
    <property type="evidence" value="ECO:0007669"/>
    <property type="project" value="TreeGrafter"/>
</dbReference>
<dbReference type="EMBL" id="MWPX01000032">
    <property type="protein sequence ID" value="OUM46910.1"/>
    <property type="molecule type" value="Genomic_DNA"/>
</dbReference>
<evidence type="ECO:0000313" key="8">
    <source>
        <dbReference type="EMBL" id="OUM46910.1"/>
    </source>
</evidence>
<dbReference type="GO" id="GO:0031418">
    <property type="term" value="F:L-ascorbic acid binding"/>
    <property type="evidence" value="ECO:0007669"/>
    <property type="project" value="UniProtKB-KW"/>
</dbReference>
<dbReference type="Pfam" id="PF13640">
    <property type="entry name" value="2OG-FeII_Oxy_3"/>
    <property type="match status" value="1"/>
</dbReference>
<dbReference type="PANTHER" id="PTHR10869:SF246">
    <property type="entry name" value="TRANSMEMBRANE PROLYL 4-HYDROXYLASE"/>
    <property type="match status" value="1"/>
</dbReference>
<evidence type="ECO:0000256" key="6">
    <source>
        <dbReference type="ARBA" id="ARBA00023004"/>
    </source>
</evidence>
<dbReference type="PROSITE" id="PS51471">
    <property type="entry name" value="FE2OG_OXY"/>
    <property type="match status" value="1"/>
</dbReference>
<evidence type="ECO:0000256" key="2">
    <source>
        <dbReference type="ARBA" id="ARBA00022723"/>
    </source>
</evidence>
<evidence type="ECO:0000256" key="5">
    <source>
        <dbReference type="ARBA" id="ARBA00023002"/>
    </source>
</evidence>
<dbReference type="SMART" id="SM00702">
    <property type="entry name" value="P4Hc"/>
    <property type="match status" value="1"/>
</dbReference>
<keyword evidence="3" id="KW-0847">Vitamin C</keyword>
<keyword evidence="5" id="KW-0560">Oxidoreductase</keyword>
<feature type="domain" description="Fe2OG dioxygenase" evidence="7">
    <location>
        <begin position="109"/>
        <end position="212"/>
    </location>
</feature>
<evidence type="ECO:0000313" key="9">
    <source>
        <dbReference type="Proteomes" id="UP000195321"/>
    </source>
</evidence>
<comment type="caution">
    <text evidence="8">The sequence shown here is derived from an EMBL/GenBank/DDBJ whole genome shotgun (WGS) entry which is preliminary data.</text>
</comment>
<dbReference type="PANTHER" id="PTHR10869">
    <property type="entry name" value="PROLYL 4-HYDROXYLASE ALPHA SUBUNIT"/>
    <property type="match status" value="1"/>
</dbReference>
<reference evidence="8 9" key="1">
    <citation type="submission" date="2017-02" db="EMBL/GenBank/DDBJ databases">
        <title>Bacillus pseudomycoides isolate FSL K6-0042.</title>
        <authorList>
            <person name="Kovac J."/>
        </authorList>
    </citation>
    <scope>NUCLEOTIDE SEQUENCE [LARGE SCALE GENOMIC DNA]</scope>
    <source>
        <strain evidence="8 9">FSL K6-0042</strain>
    </source>
</reference>
<dbReference type="AlphaFoldDB" id="A0A1Y3MEP9"/>
<evidence type="ECO:0000256" key="4">
    <source>
        <dbReference type="ARBA" id="ARBA00022964"/>
    </source>
</evidence>
<keyword evidence="6" id="KW-0408">Iron</keyword>
<keyword evidence="4" id="KW-0223">Dioxygenase</keyword>
<sequence length="216" mass="24613">MSMKDETVKNTELTIFNHTGNTIVTEDREIQIISRLEEPLIVVLANVLSDEECETLIEMSKNQMKRSKIGVSRKTNDIRTSSGAFLEESEITTRIERRIASIMNVPAPHGEGLQILKYTVGQEYQAHYDFFVENSAAASNNRMSTLVMYLNHVEEGGETFFPKLNLSVSPKKGMAVYFEYFYQDESINKLTLHGGAPVIKGEKWVATQWMRRRALL</sequence>